<keyword evidence="2" id="KW-0732">Signal</keyword>
<reference evidence="3" key="1">
    <citation type="journal article" name="DNA Res.">
        <title>The physiological potential of anammox bacteria as revealed by their core genome structure.</title>
        <authorList>
            <person name="Okubo T."/>
            <person name="Toyoda A."/>
            <person name="Fukuhara K."/>
            <person name="Uchiyama I."/>
            <person name="Harigaya Y."/>
            <person name="Kuroiwa M."/>
            <person name="Suzuki T."/>
            <person name="Murakami Y."/>
            <person name="Suwa Y."/>
            <person name="Takami H."/>
        </authorList>
    </citation>
    <scope>NUCLEOTIDE SEQUENCE</scope>
    <source>
        <strain evidence="3">317325-2</strain>
    </source>
</reference>
<accession>A0A809RBU1</accession>
<gene>
    <name evidence="3" type="ORF">NPRO_24950</name>
</gene>
<protein>
    <submittedName>
        <fullName evidence="3">Uncharacterized protein</fullName>
    </submittedName>
</protein>
<sequence>MNRRLKMLTAMAAGVFCVTIVNVTAQSTAGTQTVIENGLVGIKLLDPGLKVLNMYGTPNEIYGIGAGGGAVGPVGGGGLGAPSAAGGGRAGGGGGAGATAGTTMSNRPADPFAFGNDMLRLQGPSIVPEGMEQGPPSGGTRGGPMNGPGGAGSIGGGSGGAGGAMAGTNAGGRIIFTRWVYNRSGSKYAFIVNNDNNVVQIEAVGISDAKVKTARGLGFGANFATIVKKYGAPDGYEISGDTIVVKYLQRAKVAFRLSRLGKDKPHVVTGVVVAGGKG</sequence>
<dbReference type="EMBL" id="AP021858">
    <property type="protein sequence ID" value="BBO24900.1"/>
    <property type="molecule type" value="Genomic_DNA"/>
</dbReference>
<evidence type="ECO:0000313" key="3">
    <source>
        <dbReference type="EMBL" id="BBO24900.1"/>
    </source>
</evidence>
<organism evidence="3 4">
    <name type="scientific">Candidatus Nitrosymbiomonas proteolyticus</name>
    <dbReference type="NCBI Taxonomy" id="2608984"/>
    <lineage>
        <taxon>Bacteria</taxon>
        <taxon>Bacillati</taxon>
        <taxon>Armatimonadota</taxon>
        <taxon>Armatimonadota incertae sedis</taxon>
        <taxon>Candidatus Nitrosymbiomonas</taxon>
    </lineage>
</organism>
<evidence type="ECO:0000256" key="2">
    <source>
        <dbReference type="SAM" id="SignalP"/>
    </source>
</evidence>
<evidence type="ECO:0000256" key="1">
    <source>
        <dbReference type="SAM" id="MobiDB-lite"/>
    </source>
</evidence>
<evidence type="ECO:0000313" key="4">
    <source>
        <dbReference type="Proteomes" id="UP000662873"/>
    </source>
</evidence>
<dbReference type="AlphaFoldDB" id="A0A809RBU1"/>
<dbReference type="KEGG" id="npy:NPRO_24950"/>
<proteinExistence type="predicted"/>
<feature type="compositionally biased region" description="Gly residues" evidence="1">
    <location>
        <begin position="136"/>
        <end position="158"/>
    </location>
</feature>
<feature type="signal peptide" evidence="2">
    <location>
        <begin position="1"/>
        <end position="25"/>
    </location>
</feature>
<name>A0A809RBU1_9BACT</name>
<feature type="region of interest" description="Disordered" evidence="1">
    <location>
        <begin position="127"/>
        <end position="158"/>
    </location>
</feature>
<feature type="chain" id="PRO_5035302797" evidence="2">
    <location>
        <begin position="26"/>
        <end position="278"/>
    </location>
</feature>
<dbReference type="Proteomes" id="UP000662873">
    <property type="component" value="Chromosome"/>
</dbReference>